<dbReference type="AlphaFoldDB" id="A0A2H0NB06"/>
<protein>
    <recommendedName>
        <fullName evidence="3">RiboL-PSP-HEPN domain-containing protein</fullName>
    </recommendedName>
</protein>
<dbReference type="Proteomes" id="UP000230564">
    <property type="component" value="Unassembled WGS sequence"/>
</dbReference>
<gene>
    <name evidence="1" type="ORF">COV55_05080</name>
</gene>
<reference evidence="1 2" key="1">
    <citation type="submission" date="2017-09" db="EMBL/GenBank/DDBJ databases">
        <title>Depth-based differentiation of microbial function through sediment-hosted aquifers and enrichment of novel symbionts in the deep terrestrial subsurface.</title>
        <authorList>
            <person name="Probst A.J."/>
            <person name="Ladd B."/>
            <person name="Jarett J.K."/>
            <person name="Geller-Mcgrath D.E."/>
            <person name="Sieber C.M."/>
            <person name="Emerson J.B."/>
            <person name="Anantharaman K."/>
            <person name="Thomas B.C."/>
            <person name="Malmstrom R."/>
            <person name="Stieglmeier M."/>
            <person name="Klingl A."/>
            <person name="Woyke T."/>
            <person name="Ryan C.M."/>
            <person name="Banfield J.F."/>
        </authorList>
    </citation>
    <scope>NUCLEOTIDE SEQUENCE [LARGE SCALE GENOMIC DNA]</scope>
    <source>
        <strain evidence="1">CG11_big_fil_rev_8_21_14_0_20_36_20</strain>
    </source>
</reference>
<organism evidence="1 2">
    <name type="scientific">Candidatus Komeilibacteria bacterium CG11_big_fil_rev_8_21_14_0_20_36_20</name>
    <dbReference type="NCBI Taxonomy" id="1974477"/>
    <lineage>
        <taxon>Bacteria</taxon>
        <taxon>Candidatus Komeiliibacteriota</taxon>
    </lineage>
</organism>
<dbReference type="EMBL" id="PCWQ01000023">
    <property type="protein sequence ID" value="PIR06073.1"/>
    <property type="molecule type" value="Genomic_DNA"/>
</dbReference>
<evidence type="ECO:0008006" key="3">
    <source>
        <dbReference type="Google" id="ProtNLM"/>
    </source>
</evidence>
<sequence length="162" mass="18987">MSQNDKKLRPPKQVVQFAIQESLEVGRILKTFNEIFQEHHKNNSSLIKSRKAPIRDVNIKISGYELGKIISALRDYITLRIANIFDEYPSSYSAKDLQLFNIKGARKMAQIKEILEARNNWVGHINKRYIGPIETEKLYSKEMVSLLEKLQYFTVWTEENKK</sequence>
<accession>A0A2H0NB06</accession>
<comment type="caution">
    <text evidence="1">The sequence shown here is derived from an EMBL/GenBank/DDBJ whole genome shotgun (WGS) entry which is preliminary data.</text>
</comment>
<evidence type="ECO:0000313" key="1">
    <source>
        <dbReference type="EMBL" id="PIR06073.1"/>
    </source>
</evidence>
<evidence type="ECO:0000313" key="2">
    <source>
        <dbReference type="Proteomes" id="UP000230564"/>
    </source>
</evidence>
<name>A0A2H0NB06_9BACT</name>
<proteinExistence type="predicted"/>